<protein>
    <submittedName>
        <fullName evidence="8">Vitamin B12-binding protein</fullName>
    </submittedName>
</protein>
<evidence type="ECO:0000256" key="1">
    <source>
        <dbReference type="ARBA" id="ARBA00004196"/>
    </source>
</evidence>
<feature type="coiled-coil region" evidence="5">
    <location>
        <begin position="194"/>
        <end position="221"/>
    </location>
</feature>
<evidence type="ECO:0000259" key="7">
    <source>
        <dbReference type="PROSITE" id="PS50983"/>
    </source>
</evidence>
<evidence type="ECO:0000256" key="4">
    <source>
        <dbReference type="ARBA" id="ARBA00022729"/>
    </source>
</evidence>
<dbReference type="GO" id="GO:1901678">
    <property type="term" value="P:iron coordination entity transport"/>
    <property type="evidence" value="ECO:0007669"/>
    <property type="project" value="UniProtKB-ARBA"/>
</dbReference>
<evidence type="ECO:0000313" key="8">
    <source>
        <dbReference type="EMBL" id="SUA71061.1"/>
    </source>
</evidence>
<comment type="subcellular location">
    <subcellularLocation>
        <location evidence="1">Cell envelope</location>
    </subcellularLocation>
</comment>
<feature type="domain" description="Fe/B12 periplasmic-binding" evidence="7">
    <location>
        <begin position="88"/>
        <end position="347"/>
    </location>
</feature>
<dbReference type="Gene3D" id="3.40.50.1980">
    <property type="entry name" value="Nitrogenase molybdenum iron protein domain"/>
    <property type="match status" value="2"/>
</dbReference>
<dbReference type="PANTHER" id="PTHR30532">
    <property type="entry name" value="IRON III DICITRATE-BINDING PERIPLASMIC PROTEIN"/>
    <property type="match status" value="1"/>
</dbReference>
<dbReference type="Proteomes" id="UP000254400">
    <property type="component" value="Unassembled WGS sequence"/>
</dbReference>
<organism evidence="8 9">
    <name type="scientific">Paenibacillus polymyxa</name>
    <name type="common">Bacillus polymyxa</name>
    <dbReference type="NCBI Taxonomy" id="1406"/>
    <lineage>
        <taxon>Bacteria</taxon>
        <taxon>Bacillati</taxon>
        <taxon>Bacillota</taxon>
        <taxon>Bacilli</taxon>
        <taxon>Bacillales</taxon>
        <taxon>Paenibacillaceae</taxon>
        <taxon>Paenibacillus</taxon>
    </lineage>
</organism>
<dbReference type="RefSeq" id="WP_016821716.1">
    <property type="nucleotide sequence ID" value="NZ_CP025957.1"/>
</dbReference>
<evidence type="ECO:0000256" key="5">
    <source>
        <dbReference type="SAM" id="Coils"/>
    </source>
</evidence>
<evidence type="ECO:0000256" key="6">
    <source>
        <dbReference type="SAM" id="MobiDB-lite"/>
    </source>
</evidence>
<feature type="region of interest" description="Disordered" evidence="6">
    <location>
        <begin position="43"/>
        <end position="68"/>
    </location>
</feature>
<dbReference type="SUPFAM" id="SSF53807">
    <property type="entry name" value="Helical backbone' metal receptor"/>
    <property type="match status" value="1"/>
</dbReference>
<evidence type="ECO:0000256" key="2">
    <source>
        <dbReference type="ARBA" id="ARBA00008814"/>
    </source>
</evidence>
<proteinExistence type="inferred from homology"/>
<keyword evidence="3" id="KW-0813">Transport</keyword>
<dbReference type="EMBL" id="UGSC01000001">
    <property type="protein sequence ID" value="SUA71061.1"/>
    <property type="molecule type" value="Genomic_DNA"/>
</dbReference>
<dbReference type="GeneID" id="93347277"/>
<dbReference type="PANTHER" id="PTHR30532:SF1">
    <property type="entry name" value="IRON(3+)-HYDROXAMATE-BINDING PROTEIN FHUD"/>
    <property type="match status" value="1"/>
</dbReference>
<keyword evidence="5" id="KW-0175">Coiled coil</keyword>
<reference evidence="8 9" key="1">
    <citation type="submission" date="2018-06" db="EMBL/GenBank/DDBJ databases">
        <authorList>
            <consortium name="Pathogen Informatics"/>
            <person name="Doyle S."/>
        </authorList>
    </citation>
    <scope>NUCLEOTIDE SEQUENCE [LARGE SCALE GENOMIC DNA]</scope>
    <source>
        <strain evidence="8 9">NCTC10343</strain>
    </source>
</reference>
<dbReference type="AlphaFoldDB" id="A0A378Y3F0"/>
<dbReference type="CDD" id="cd01146">
    <property type="entry name" value="FhuD"/>
    <property type="match status" value="1"/>
</dbReference>
<dbReference type="PROSITE" id="PS50983">
    <property type="entry name" value="FE_B12_PBP"/>
    <property type="match status" value="1"/>
</dbReference>
<gene>
    <name evidence="8" type="primary">M1_3931</name>
    <name evidence="8" type="ORF">NCTC10343_03948</name>
</gene>
<accession>A0A378Y3F0</accession>
<dbReference type="Pfam" id="PF01497">
    <property type="entry name" value="Peripla_BP_2"/>
    <property type="match status" value="1"/>
</dbReference>
<evidence type="ECO:0000256" key="3">
    <source>
        <dbReference type="ARBA" id="ARBA00022448"/>
    </source>
</evidence>
<dbReference type="InterPro" id="IPR002491">
    <property type="entry name" value="ABC_transptr_periplasmic_BD"/>
</dbReference>
<name>A0A378Y3F0_PAEPO</name>
<sequence length="347" mass="37622">MNKGTKRQAAGSMAHANHKSRFLMGWMLALVLVLTACGAGAGTNGGNESSATTPTETPSNEASQTAGAFPVTISHKKGEYTLNEKPKKIAVLDVKFLDQLLAVGEQPAGSVIAEGNTTFPKYLGDKPGDVQVLGTRDKPNLEAIVALDPDLILMTDFQEKEYERVSKIAPTIVLDFYEDWRDTLATVAAITGKQAEAETVRKAYEDKIAGLKEKLSEKLGEETVALIRPRKEGIRVHGLEHRTGGILYEDLGLKMPALVQKIKDDTSVEISMEKVPEIGADHYFVLSDELFAAEAEALDSSSVWKSLDAVKNNRAYDVNSTLWIAYYGPLAINIIVDQASEALLGSN</sequence>
<comment type="similarity">
    <text evidence="2">Belongs to the bacterial solute-binding protein 8 family.</text>
</comment>
<evidence type="ECO:0000313" key="9">
    <source>
        <dbReference type="Proteomes" id="UP000254400"/>
    </source>
</evidence>
<dbReference type="InterPro" id="IPR051313">
    <property type="entry name" value="Bact_iron-sidero_bind"/>
</dbReference>
<keyword evidence="4" id="KW-0732">Signal</keyword>
<dbReference type="GO" id="GO:0030288">
    <property type="term" value="C:outer membrane-bounded periplasmic space"/>
    <property type="evidence" value="ECO:0007669"/>
    <property type="project" value="TreeGrafter"/>
</dbReference>
<feature type="compositionally biased region" description="Low complexity" evidence="6">
    <location>
        <begin position="46"/>
        <end position="63"/>
    </location>
</feature>